<dbReference type="GO" id="GO:0022625">
    <property type="term" value="C:cytosolic large ribosomal subunit"/>
    <property type="evidence" value="ECO:0007669"/>
    <property type="project" value="TreeGrafter"/>
</dbReference>
<dbReference type="EMBL" id="MQWD01000001">
    <property type="protein sequence ID" value="PAP76303.1"/>
    <property type="molecule type" value="Genomic_DNA"/>
</dbReference>
<dbReference type="Gene3D" id="2.40.240.10">
    <property type="entry name" value="Ribosomal Protein L25, Chain P"/>
    <property type="match status" value="1"/>
</dbReference>
<dbReference type="GO" id="GO:0008097">
    <property type="term" value="F:5S rRNA binding"/>
    <property type="evidence" value="ECO:0007669"/>
    <property type="project" value="InterPro"/>
</dbReference>
<protein>
    <recommendedName>
        <fullName evidence="5">Large ribosomal subunit protein bL25</fullName>
    </recommendedName>
    <alternativeName>
        <fullName evidence="5">General stress protein CTC</fullName>
    </alternativeName>
</protein>
<accession>A0A271IYK7</accession>
<dbReference type="GO" id="GO:0003735">
    <property type="term" value="F:structural constituent of ribosome"/>
    <property type="evidence" value="ECO:0007669"/>
    <property type="project" value="InterPro"/>
</dbReference>
<evidence type="ECO:0000259" key="7">
    <source>
        <dbReference type="Pfam" id="PF01386"/>
    </source>
</evidence>
<dbReference type="SUPFAM" id="SSF50715">
    <property type="entry name" value="Ribosomal protein L25-like"/>
    <property type="match status" value="1"/>
</dbReference>
<dbReference type="InterPro" id="IPR020930">
    <property type="entry name" value="Ribosomal_uL5_bac-type"/>
</dbReference>
<keyword evidence="10" id="KW-1185">Reference proteome</keyword>
<feature type="region of interest" description="Disordered" evidence="6">
    <location>
        <begin position="185"/>
        <end position="217"/>
    </location>
</feature>
<sequence length="217" mass="22950">MQSITLDVQPRETGKAATKAVRREGLVPCVLYGVHTDPVHFAVETLALRPLIFTTETYRVALSLDGDTHDAILKQVDYHPVTDQPLHADFLALTAGETLTMTIPIRLEGTPRGVKAGGILSQPLSSLEIRALPKDIPGHISIDVSTLEVGESLHVDELGLGGSIQLLTDPARTIATVTAPKAIAADEDEEALEPAEGLEGAVPLEGDEEAAATAEEA</sequence>
<evidence type="ECO:0000256" key="2">
    <source>
        <dbReference type="ARBA" id="ARBA00022884"/>
    </source>
</evidence>
<dbReference type="Pfam" id="PF14693">
    <property type="entry name" value="Ribosomal_TL5_C"/>
    <property type="match status" value="1"/>
</dbReference>
<proteinExistence type="inferred from homology"/>
<keyword evidence="2 5" id="KW-0694">RNA-binding</keyword>
<dbReference type="InterPro" id="IPR020056">
    <property type="entry name" value="Rbsml_bL25/Gln-tRNA_synth_N"/>
</dbReference>
<organism evidence="9 10">
    <name type="scientific">Rubrivirga marina</name>
    <dbReference type="NCBI Taxonomy" id="1196024"/>
    <lineage>
        <taxon>Bacteria</taxon>
        <taxon>Pseudomonadati</taxon>
        <taxon>Rhodothermota</taxon>
        <taxon>Rhodothermia</taxon>
        <taxon>Rhodothermales</taxon>
        <taxon>Rubricoccaceae</taxon>
        <taxon>Rubrivirga</taxon>
    </lineage>
</organism>
<dbReference type="RefSeq" id="WP_095509953.1">
    <property type="nucleotide sequence ID" value="NZ_MQWD01000001.1"/>
</dbReference>
<dbReference type="InterPro" id="IPR020057">
    <property type="entry name" value="Ribosomal_bL25_b-dom"/>
</dbReference>
<reference evidence="9 10" key="1">
    <citation type="submission" date="2016-11" db="EMBL/GenBank/DDBJ databases">
        <title>Study of marine rhodopsin-containing bacteria.</title>
        <authorList>
            <person name="Yoshizawa S."/>
            <person name="Kumagai Y."/>
            <person name="Kogure K."/>
        </authorList>
    </citation>
    <scope>NUCLEOTIDE SEQUENCE [LARGE SCALE GENOMIC DNA]</scope>
    <source>
        <strain evidence="9 10">SAORIC-28</strain>
    </source>
</reference>
<dbReference type="Proteomes" id="UP000216339">
    <property type="component" value="Unassembled WGS sequence"/>
</dbReference>
<comment type="caution">
    <text evidence="9">The sequence shown here is derived from an EMBL/GenBank/DDBJ whole genome shotgun (WGS) entry which is preliminary data.</text>
</comment>
<dbReference type="PANTHER" id="PTHR33284:SF1">
    <property type="entry name" value="RIBOSOMAL PROTEIN L25_GLN-TRNA SYNTHETASE, ANTI-CODON-BINDING DOMAIN-CONTAINING PROTEIN"/>
    <property type="match status" value="1"/>
</dbReference>
<comment type="function">
    <text evidence="5">This is one of the proteins that binds to the 5S RNA in the ribosome where it forms part of the central protuberance.</text>
</comment>
<dbReference type="InterPro" id="IPR037121">
    <property type="entry name" value="Ribosomal_bL25_C"/>
</dbReference>
<evidence type="ECO:0000256" key="1">
    <source>
        <dbReference type="ARBA" id="ARBA00022730"/>
    </source>
</evidence>
<comment type="subunit">
    <text evidence="5">Part of the 50S ribosomal subunit; part of the 5S rRNA/L5/L18/L25 subcomplex. Contacts the 5S rRNA. Binds to the 5S rRNA independently of L5 and L18.</text>
</comment>
<dbReference type="OrthoDB" id="9786489at2"/>
<dbReference type="InterPro" id="IPR001021">
    <property type="entry name" value="Ribosomal_bL25_long"/>
</dbReference>
<keyword evidence="4 5" id="KW-0687">Ribonucleoprotein</keyword>
<name>A0A271IYK7_9BACT</name>
<dbReference type="InterPro" id="IPR029751">
    <property type="entry name" value="Ribosomal_L25_dom"/>
</dbReference>
<feature type="domain" description="Large ribosomal subunit protein bL25 beta" evidence="8">
    <location>
        <begin position="99"/>
        <end position="181"/>
    </location>
</feature>
<evidence type="ECO:0000259" key="8">
    <source>
        <dbReference type="Pfam" id="PF14693"/>
    </source>
</evidence>
<dbReference type="AlphaFoldDB" id="A0A271IYK7"/>
<feature type="compositionally biased region" description="Acidic residues" evidence="6">
    <location>
        <begin position="205"/>
        <end position="217"/>
    </location>
</feature>
<evidence type="ECO:0000256" key="3">
    <source>
        <dbReference type="ARBA" id="ARBA00022980"/>
    </source>
</evidence>
<evidence type="ECO:0000256" key="5">
    <source>
        <dbReference type="HAMAP-Rule" id="MF_01334"/>
    </source>
</evidence>
<evidence type="ECO:0000256" key="4">
    <source>
        <dbReference type="ARBA" id="ARBA00023274"/>
    </source>
</evidence>
<dbReference type="Pfam" id="PF01386">
    <property type="entry name" value="Ribosomal_L25p"/>
    <property type="match status" value="1"/>
</dbReference>
<comment type="similarity">
    <text evidence="5">Belongs to the bacterial ribosomal protein bL25 family. CTC subfamily.</text>
</comment>
<dbReference type="CDD" id="cd00495">
    <property type="entry name" value="Ribosomal_L25_TL5_CTC"/>
    <property type="match status" value="1"/>
</dbReference>
<feature type="domain" description="Large ribosomal subunit protein bL25 L25" evidence="7">
    <location>
        <begin position="6"/>
        <end position="90"/>
    </location>
</feature>
<gene>
    <name evidence="5" type="primary">rplY</name>
    <name evidence="5" type="synonym">ctc</name>
    <name evidence="9" type="ORF">BSZ37_07510</name>
</gene>
<dbReference type="Gene3D" id="2.170.120.20">
    <property type="entry name" value="Ribosomal protein L25, beta domain"/>
    <property type="match status" value="1"/>
</dbReference>
<keyword evidence="3 5" id="KW-0689">Ribosomal protein</keyword>
<evidence type="ECO:0000313" key="9">
    <source>
        <dbReference type="EMBL" id="PAP76303.1"/>
    </source>
</evidence>
<evidence type="ECO:0000313" key="10">
    <source>
        <dbReference type="Proteomes" id="UP000216339"/>
    </source>
</evidence>
<evidence type="ECO:0000256" key="6">
    <source>
        <dbReference type="SAM" id="MobiDB-lite"/>
    </source>
</evidence>
<dbReference type="InterPro" id="IPR011035">
    <property type="entry name" value="Ribosomal_bL25/Gln-tRNA_synth"/>
</dbReference>
<dbReference type="HAMAP" id="MF_01334">
    <property type="entry name" value="Ribosomal_bL25_CTC"/>
    <property type="match status" value="1"/>
</dbReference>
<dbReference type="GO" id="GO:0006412">
    <property type="term" value="P:translation"/>
    <property type="evidence" value="ECO:0007669"/>
    <property type="project" value="UniProtKB-UniRule"/>
</dbReference>
<dbReference type="PANTHER" id="PTHR33284">
    <property type="entry name" value="RIBOSOMAL PROTEIN L25/GLN-TRNA SYNTHETASE, ANTI-CODON-BINDING DOMAIN-CONTAINING PROTEIN"/>
    <property type="match status" value="1"/>
</dbReference>
<keyword evidence="1 5" id="KW-0699">rRNA-binding</keyword>
<dbReference type="NCBIfam" id="TIGR00731">
    <property type="entry name" value="bL25_bact_ctc"/>
    <property type="match status" value="1"/>
</dbReference>